<dbReference type="SMART" id="SM00638">
    <property type="entry name" value="LPD_N"/>
    <property type="match status" value="1"/>
</dbReference>
<evidence type="ECO:0000313" key="9">
    <source>
        <dbReference type="EMBL" id="QCP69308.1"/>
    </source>
</evidence>
<reference evidence="9" key="1">
    <citation type="submission" date="2019-03" db="EMBL/GenBank/DDBJ databases">
        <authorList>
            <person name="Tian Y."/>
        </authorList>
    </citation>
    <scope>NUCLEOTIDE SEQUENCE</scope>
</reference>
<keyword evidence="2" id="KW-0813">Transport</keyword>
<keyword evidence="4" id="KW-0732">Signal</keyword>
<dbReference type="PROSITE" id="PS51211">
    <property type="entry name" value="VITELLOGENIN"/>
    <property type="match status" value="1"/>
</dbReference>
<name>A0A4P8JD10_LATMC</name>
<dbReference type="EMBL" id="MK599345">
    <property type="protein sequence ID" value="QCP69308.1"/>
    <property type="molecule type" value="mRNA"/>
</dbReference>
<dbReference type="Pfam" id="PF06448">
    <property type="entry name" value="DUF1081"/>
    <property type="match status" value="1"/>
</dbReference>
<dbReference type="InterPro" id="IPR015255">
    <property type="entry name" value="Vitellinogen_open_b-sht"/>
</dbReference>
<proteinExistence type="evidence at transcript level"/>
<dbReference type="GO" id="GO:0034362">
    <property type="term" value="C:low-density lipoprotein particle"/>
    <property type="evidence" value="ECO:0007669"/>
    <property type="project" value="TreeGrafter"/>
</dbReference>
<dbReference type="InterPro" id="IPR001747">
    <property type="entry name" value="Vitellogenin_N"/>
</dbReference>
<protein>
    <submittedName>
        <fullName evidence="9">Apolipoprotein Bb.1</fullName>
    </submittedName>
</protein>
<keyword evidence="3" id="KW-0964">Secreted</keyword>
<dbReference type="InterPro" id="IPR009454">
    <property type="entry name" value="Lipid_transpt_open_b-sht"/>
</dbReference>
<dbReference type="GO" id="GO:0050750">
    <property type="term" value="F:low-density lipoprotein particle receptor binding"/>
    <property type="evidence" value="ECO:0007669"/>
    <property type="project" value="TreeGrafter"/>
</dbReference>
<accession>A0A4P8JD10</accession>
<evidence type="ECO:0000256" key="3">
    <source>
        <dbReference type="ARBA" id="ARBA00022525"/>
    </source>
</evidence>
<dbReference type="SUPFAM" id="SSF48431">
    <property type="entry name" value="Lipovitellin-phosvitin complex, superhelical domain"/>
    <property type="match status" value="1"/>
</dbReference>
<dbReference type="FunFam" id="2.30.230.10:FF:000003">
    <property type="entry name" value="Apolipoprotein B"/>
    <property type="match status" value="1"/>
</dbReference>
<sequence length="3818" mass="424558">MLPTYLLGHQCYIFNYIFNSQFDSFQLHWIYLDIRFTFCLTVAQDDDQPTCLLAKRYKTLHKYEYLYEDESLNAINGASPLKNGPKGSCKVEIEVPQTCSFIVRTTGCSLSEVVDMDAEGNLVFGPAPSSDAIAAEMEKYPLKVVVEGVYDVKLYPEDGETTTILNIKRGIISALAVPLLEEDKNKNMPTIHGKCKTYYTVNAREDIATDISLTRDLSGCDKFVPMRKHTSPLALISGMHYPLAQLVRSSQTCNYKFDNEKKHMTSGSCTEKHILIPFSHKGEYGVTNVGKQKLTLVQVSPHNERVFDRSDIVKGLHMEAVEDKSVVQDKDAGLNLLRELATLPEAEGERRAHLFHKLVTMVRGMKTETLTPAIPEALAVSRVLTYQVLTQCGTPECSSAIMQILRTFDGSSLEVDATVFALGLMSNPSALLINDMLEMAKYKPSKPIMYALSNVVKRLYKTEAKLIPEIYSVAEFMAAQLGDCSGDMDKTFMTLRVIGNMAPAVVSAGPALRTAVIQCVNQPAASLAVQQAAIQVFRLTPVPEEGREVLMQVLLDGASPMQKRVATYLVLMKDPQPTELAQLAGALPNEQDTQVKSFVISHITNILSSTEPETQKLRQKIRDALQGNEIGPTMDPTKFSRNYKIGSVEGNMIFEGTSYLPKEVMLEMTLKAFGYDIDMMEIGMEGKGFEPTVEALFGENGFFPDTALKTMYFVSDNMPVRVSEILQNILPAMKKDRMKRQDSQNLMRDIGRNLNKLVRELKVTQSPEAMVYLRLLGNELGYLKTNEMEEMAYSAAMMIDSMFKMFPTDVMKALMTKADNTIFAHYIFMDNEFFLPTVTGVPLRIAVSGTFTPGIKGGLEIASDMSKVTFMPSAGIEFVTQVGSHIPEYVNSGLEMHTNIFHESGLSAKISMDRDNVKLTIPAPMSPTKLMKMTNTLVAVTGSEVKSIPPMVMDKVDVSECTPFFAGMKYCTALQYNDAFSQETAPYFPFTGDSKFAVELHPTGEVTEYTATVAYELLREGEEGRQKVDSVKFVLRAEGAEPTEARAIMKYNRRKNVITADVQIPDYDVEAGLRLGVVDGNTKGKGTHSISLDLINKNIPQLSLVGRANLKAMKEGMLQVQLRVPSVNTDATLTANMKRDEELELELKSEIKVMDATSEQKMAMKYDSSKIEVEFKSDVNTDTTILPNADMVEKYGNQLLDMQVGQTDMKVHHIFKKFVEAANNYIENYGADLPYIQNFRVPDMPEISLPETLFLNTEAKAVYYFNNERFSIAIPLPLGGKSTQELNFPPVLTTPSVSLPQFGLEIVSMEIPVPELVVPESLTLSIPLFGKAEVSTLLKSNLYDMEASMAAGKDVVETPSYSAKFDVKGTSPLDILSMKIEGSGMMATTDSIKAHLKSSLAHKFIEASISIVEDVTITDKINLRSSSKIEATSPFGLNIALEQTGMAGTNIEEIYADSNFEGMFKAGPMYGKTISTQSFTIFPFRPETKIDSTVQVDSTIIKAQNTIAATLANGELSVVSNTNAFEDILTHAAELSFKDSKLSLKCDTSALALGMKIRNQAEASAGAGEVTMRMETNADHSENRVYSLMTASLDVNGLAVNSDATMKLLENEANHKATLRMNKDGMTTSGTTTLQSPLALENTFSAGLDASRATLTIANKAVMRDIKVDNANTLIITLSSLDFNSKAEATASENASYTHDITIDLKPYTASANVNNNMKLLAANFINEAQLQAELYKMDLTGSLKAIYGEEEIKHTYQVNYADMIANAKCSTTGKLYGTHMSHNTELEVVGLAARITNDARFNSQTMRFDHTIRCSIVPFDFNLDAIFNADGDMTMYGKHSAQLYGKFLLKAQPLAIASSHECRASVTQQLDNGFSLETKFDNKMDNVMSLQEQKTSFRMKSKINEHAFNQDISIYNNDERTGIEVSGTILTNIVNPDSTENQEFAISGYLKYDKSANSHIIQIPAIENLYTFLESIKVLVVNVAEALQDYINNEEIRTKFEALLQNISDFVSQLNIEGKVVQLKQYFNDFTQEYVISMEDVEASLRNLKVTVEKLLADITVYVQNFAGMMKEIIVSGTLPETLIQKIQQQLNAINEEYDIKAMVVYVIDTKREMVQQIDLEKLQGSSIAFLRDIDSKFEIKAKLQTIMSQIKQIIETFDMQTFAAELKKYISSIDFKTNIEKLVSQIPTEVFSELTDSVRDMIQDLDILGKINTFYAKMRELIVKFEFDQKVQAILEKAVELIKQFRIEETIRTVAKIVKDADIPTKFMEVFQGATNYLKTTEVTDIIQQLNMYIETIVQKLKSLDYNDFVDYANQMIVKYTAHVNDLIRSLEIPQKLEATRDFANFVLSSVRESVEQMKEIKMAEFMKIVTDIFDQVGLTNLKGFVENIKQEIAKLDVNAEIRSYLQLARKCYSDFITIATDMCMSMVEIIKKVAPQQKIVSEMLQIIEGLTNGLKKDELTMPTFTIPLTNLVVPSMKFSIDELHQFEIPPQLEIPEFTILGFHIVQATTISTNDIKQRIIDFIDFVLNFETKIFDMGASFGYLTINYLPALPEFSLPEITVPEFSFPTLPHVPAEKLVETLQLPTFKLPVIPTELMIPRFGKLSYEIKVRSPIYTIRNAGEVQSSLDVDETPQVNAFLTFQGTSLSFEFLNFNLDSTARIAVPKGHRVIAAETLQFNHNCLALDHHASVTFYDFSAQASAKTIVKATTAPYNAELLNEAFLATMGGLSATVDTSYKHVLNIPIMGLTGETSVTQKAVARQEGTSVTITVGNQGTTIFNSHDSTHKSDLQIMVSPSTVKLTFVSDTDTFLLKMKQNLSADFVIFSYFKFDIRSEAQGPTVKSNVLVGSVNANLHDMKFEMKATHNTDFIGIVNGALHNVIDVALCSREVVFIFQNKGNTKVNFNDALIAKIDLQNDYSATFRPDTQQMNTVALARLNENKLFWNVTVENNEREAAVLLAIEGEANLDFLTRPISIPEIDLPFVDLRTPAISDLDLYDQTGLKHILTTTAQTVNVDAKIVYQKNQAAPLVDMMGLIQIPYVGNLITELSFKSAIINLNVNAGVYTEDDLVLRLGATTASVFEGLKAKLDGTTSLTTKRGIKLANSLSLENRHIEGTHDSTISMSTETFETAISVVTVAKITLPIINMEENQNLDADTKTKANAVSTLRMKGDFNIPVIKAVGKTEADHSLKLEGTFEYVSMETSIKANMDGTVLEDYLILGVLDNDVNLYLNNDGLRSTSKVIADAKLNYGTTEVISMDVNENLAVEASLSRVYVVLKYAGNNEANLFNFNTKGKHVGQATIDIAPASSLTADTEIDIFQSSSLGDIIIFEKTVAEVTADKQKISTNAKFVSPLYTTNLAAEVEGSAPVLKVNFRSSATSAIVFLEYDLDSTITINREPAGVSLTGKVVLTHSDLTMDIQHVLSHTLSDSRLTLNVDITSPVFTDVNLRYALRKDGISATISIPSTGFLGLQLHGRDPSQMNARLYGRYASDPDKDVDMFTIRASAKEADKINLKMVINMDAPDIMLSGLQERLPAITSCLSRFAEKYQLFRHAAQLKNVIIDYTEEVHNIANNHAPHLSQVSILFRNTVVQYQKTAQVFLDAAIKVLRETYVKLPGSEEMTPLIEVLNNMTTRITTMLEKAIHLVGVKVEYAFSVVIGMISKIQVTMPVRDVMAGAKIIDEIKKRVNTMTTSIVDVLKHPENVDVLLEKMGDTLKLFVDKAKDFVDNTLKSDVLDAIAVYINAVYDKHVTLMKTIIKYANTALDTEYINSTINYILDVFRSVVNQFYYTVTDYLKQAPAQFRSYVKVKGRKLEISL</sequence>
<gene>
    <name evidence="9" type="primary">apoBb.1</name>
</gene>
<dbReference type="Gene3D" id="2.30.230.10">
    <property type="entry name" value="Lipovitellin, beta-sheet shell regions, chain A"/>
    <property type="match status" value="1"/>
</dbReference>
<dbReference type="GO" id="GO:0034359">
    <property type="term" value="C:mature chylomicron"/>
    <property type="evidence" value="ECO:0007669"/>
    <property type="project" value="TreeGrafter"/>
</dbReference>
<dbReference type="InterPro" id="IPR015816">
    <property type="entry name" value="Vitellinogen_b-sht_N"/>
</dbReference>
<evidence type="ECO:0000256" key="2">
    <source>
        <dbReference type="ARBA" id="ARBA00022448"/>
    </source>
</evidence>
<dbReference type="PANTHER" id="PTHR13769:SF5">
    <property type="entry name" value="APOLIPOPROTEIN B-100-RELATED"/>
    <property type="match status" value="1"/>
</dbReference>
<organism evidence="9">
    <name type="scientific">Lateolabrax maculatus</name>
    <name type="common">Spotted sea bass</name>
    <dbReference type="NCBI Taxonomy" id="315492"/>
    <lineage>
        <taxon>Eukaryota</taxon>
        <taxon>Metazoa</taxon>
        <taxon>Chordata</taxon>
        <taxon>Craniata</taxon>
        <taxon>Vertebrata</taxon>
        <taxon>Euteleostomi</taxon>
        <taxon>Actinopterygii</taxon>
        <taxon>Neopterygii</taxon>
        <taxon>Teleostei</taxon>
        <taxon>Neoteleostei</taxon>
        <taxon>Acanthomorphata</taxon>
        <taxon>Eupercaria</taxon>
        <taxon>Acropomatiformes</taxon>
        <taxon>Lateolabracidae</taxon>
        <taxon>Lateolabrax</taxon>
    </lineage>
</organism>
<dbReference type="InterPro" id="IPR011030">
    <property type="entry name" value="Lipovitellin_superhlx_dom"/>
</dbReference>
<dbReference type="InterPro" id="IPR015819">
    <property type="entry name" value="Lipid_transp_b-sht_shell"/>
</dbReference>
<dbReference type="GO" id="GO:0042632">
    <property type="term" value="P:cholesterol homeostasis"/>
    <property type="evidence" value="ECO:0007669"/>
    <property type="project" value="TreeGrafter"/>
</dbReference>
<evidence type="ECO:0000256" key="4">
    <source>
        <dbReference type="ARBA" id="ARBA00022729"/>
    </source>
</evidence>
<dbReference type="GO" id="GO:0120020">
    <property type="term" value="F:cholesterol transfer activity"/>
    <property type="evidence" value="ECO:0007669"/>
    <property type="project" value="TreeGrafter"/>
</dbReference>
<dbReference type="Gene3D" id="1.25.10.20">
    <property type="entry name" value="Vitellinogen, superhelical"/>
    <property type="match status" value="1"/>
</dbReference>
<dbReference type="Pfam" id="PF01347">
    <property type="entry name" value="Vitellogenin_N"/>
    <property type="match status" value="1"/>
</dbReference>
<keyword evidence="5" id="KW-0445">Lipid transport</keyword>
<dbReference type="GO" id="GO:0006642">
    <property type="term" value="P:triglyceride mobilization"/>
    <property type="evidence" value="ECO:0007669"/>
    <property type="project" value="TreeGrafter"/>
</dbReference>
<comment type="caution">
    <text evidence="7">Lacks conserved residue(s) required for the propagation of feature annotation.</text>
</comment>
<dbReference type="Pfam" id="PF09172">
    <property type="entry name" value="Vit_open_b-sht"/>
    <property type="match status" value="1"/>
</dbReference>
<evidence type="ECO:0000256" key="1">
    <source>
        <dbReference type="ARBA" id="ARBA00004613"/>
    </source>
</evidence>
<comment type="subcellular location">
    <subcellularLocation>
        <location evidence="1">Secreted</location>
    </subcellularLocation>
</comment>
<dbReference type="SUPFAM" id="SSF56968">
    <property type="entry name" value="Lipovitellin-phosvitin complex, beta-sheet shell regions"/>
    <property type="match status" value="2"/>
</dbReference>
<evidence type="ECO:0000256" key="5">
    <source>
        <dbReference type="ARBA" id="ARBA00023055"/>
    </source>
</evidence>
<dbReference type="GO" id="GO:0030301">
    <property type="term" value="P:cholesterol transport"/>
    <property type="evidence" value="ECO:0007669"/>
    <property type="project" value="TreeGrafter"/>
</dbReference>
<dbReference type="PANTHER" id="PTHR13769">
    <property type="entry name" value="APOLIPOPROTEIN B"/>
    <property type="match status" value="1"/>
</dbReference>
<feature type="domain" description="Vitellogenin" evidence="8">
    <location>
        <begin position="57"/>
        <end position="696"/>
    </location>
</feature>
<dbReference type="GO" id="GO:0034361">
    <property type="term" value="C:very-low-density lipoprotein particle"/>
    <property type="evidence" value="ECO:0007669"/>
    <property type="project" value="TreeGrafter"/>
</dbReference>
<keyword evidence="6" id="KW-0325">Glycoprotein</keyword>
<dbReference type="Gene3D" id="2.20.80.10">
    <property type="entry name" value="Lipovitellin-phosvitin complex, chain A, domain 4"/>
    <property type="match status" value="1"/>
</dbReference>
<dbReference type="SMART" id="SM01169">
    <property type="entry name" value="DUF1943"/>
    <property type="match status" value="1"/>
</dbReference>
<evidence type="ECO:0000256" key="6">
    <source>
        <dbReference type="ARBA" id="ARBA00023180"/>
    </source>
</evidence>
<keyword evidence="9" id="KW-0449">Lipoprotein</keyword>
<evidence type="ECO:0000259" key="8">
    <source>
        <dbReference type="PROSITE" id="PS51211"/>
    </source>
</evidence>
<dbReference type="InterPro" id="IPR052418">
    <property type="entry name" value="Apolipoprotein_B"/>
</dbReference>
<evidence type="ECO:0000256" key="7">
    <source>
        <dbReference type="PROSITE-ProRule" id="PRU00557"/>
    </source>
</evidence>
<dbReference type="GO" id="GO:0042953">
    <property type="term" value="P:lipoprotein transport"/>
    <property type="evidence" value="ECO:0007669"/>
    <property type="project" value="TreeGrafter"/>
</dbReference>